<keyword evidence="4" id="KW-1185">Reference proteome</keyword>
<dbReference type="EMBL" id="JAOZYB010000001">
    <property type="protein sequence ID" value="MEB3958675.1"/>
    <property type="molecule type" value="Genomic_DNA"/>
</dbReference>
<gene>
    <name evidence="3" type="ORF">OKJ48_00130</name>
</gene>
<dbReference type="Gene3D" id="6.10.140.530">
    <property type="match status" value="1"/>
</dbReference>
<dbReference type="RefSeq" id="WP_324765659.1">
    <property type="nucleotide sequence ID" value="NZ_BAAATS010000022.1"/>
</dbReference>
<sequence>MRSGRESGRGTQDATPSERPVKRTQDWEWALKLAAARQYRAREGHLNIPRKHVEALPVGLAGPGASGREIAPEDTVLVDLGMWAAYVRRRADKLPDERRAALDELRMRWRRARRGI</sequence>
<accession>A0ABU6C1T8</accession>
<reference evidence="3 4" key="1">
    <citation type="submission" date="2022-10" db="EMBL/GenBank/DDBJ databases">
        <authorList>
            <person name="Xie J."/>
            <person name="Shen N."/>
        </authorList>
    </citation>
    <scope>NUCLEOTIDE SEQUENCE [LARGE SCALE GENOMIC DNA]</scope>
    <source>
        <strain evidence="3 4">DSM 41681</strain>
    </source>
</reference>
<dbReference type="Pfam" id="PF03457">
    <property type="entry name" value="HA"/>
    <property type="match status" value="1"/>
</dbReference>
<evidence type="ECO:0000313" key="3">
    <source>
        <dbReference type="EMBL" id="MEB3958675.1"/>
    </source>
</evidence>
<organism evidence="3 4">
    <name type="scientific">Streptomyces kunmingensis</name>
    <dbReference type="NCBI Taxonomy" id="68225"/>
    <lineage>
        <taxon>Bacteria</taxon>
        <taxon>Bacillati</taxon>
        <taxon>Actinomycetota</taxon>
        <taxon>Actinomycetes</taxon>
        <taxon>Kitasatosporales</taxon>
        <taxon>Streptomycetaceae</taxon>
        <taxon>Streptomyces</taxon>
    </lineage>
</organism>
<feature type="region of interest" description="Disordered" evidence="1">
    <location>
        <begin position="1"/>
        <end position="23"/>
    </location>
</feature>
<protein>
    <submittedName>
        <fullName evidence="3">Helicase associated domain-containing protein</fullName>
    </submittedName>
</protein>
<evidence type="ECO:0000259" key="2">
    <source>
        <dbReference type="Pfam" id="PF03457"/>
    </source>
</evidence>
<name>A0ABU6C1T8_9ACTN</name>
<comment type="caution">
    <text evidence="3">The sequence shown here is derived from an EMBL/GenBank/DDBJ whole genome shotgun (WGS) entry which is preliminary data.</text>
</comment>
<feature type="domain" description="Helicase-associated" evidence="2">
    <location>
        <begin position="28"/>
        <end position="105"/>
    </location>
</feature>
<dbReference type="InterPro" id="IPR005114">
    <property type="entry name" value="Helicase_assoc"/>
</dbReference>
<dbReference type="Proteomes" id="UP001352223">
    <property type="component" value="Unassembled WGS sequence"/>
</dbReference>
<evidence type="ECO:0000313" key="4">
    <source>
        <dbReference type="Proteomes" id="UP001352223"/>
    </source>
</evidence>
<evidence type="ECO:0000256" key="1">
    <source>
        <dbReference type="SAM" id="MobiDB-lite"/>
    </source>
</evidence>
<proteinExistence type="predicted"/>